<keyword evidence="4" id="KW-0735">Signal-anchor</keyword>
<reference evidence="10 11" key="1">
    <citation type="submission" date="2024-12" db="EMBL/GenBank/DDBJ databases">
        <title>The unique morphological basis and parallel evolutionary history of personate flowers in Penstemon.</title>
        <authorList>
            <person name="Depatie T.H."/>
            <person name="Wessinger C.A."/>
        </authorList>
    </citation>
    <scope>NUCLEOTIDE SEQUENCE [LARGE SCALE GENOMIC DNA]</scope>
    <source>
        <strain evidence="10">WTNN_2</strain>
        <tissue evidence="10">Leaf</tissue>
    </source>
</reference>
<gene>
    <name evidence="10" type="ORF">ACJIZ3_005102</name>
</gene>
<evidence type="ECO:0000256" key="5">
    <source>
        <dbReference type="ARBA" id="ARBA00022989"/>
    </source>
</evidence>
<comment type="similarity">
    <text evidence="2">Belongs to the PC-esterase family. TBL subfamily.</text>
</comment>
<evidence type="ECO:0000256" key="4">
    <source>
        <dbReference type="ARBA" id="ARBA00022968"/>
    </source>
</evidence>
<evidence type="ECO:0000256" key="1">
    <source>
        <dbReference type="ARBA" id="ARBA00004167"/>
    </source>
</evidence>
<dbReference type="PANTHER" id="PTHR32285:SF57">
    <property type="entry name" value="XYLOGLUCAN O-ACETYLTRANSFERASE 1"/>
    <property type="match status" value="1"/>
</dbReference>
<dbReference type="Proteomes" id="UP001634393">
    <property type="component" value="Unassembled WGS sequence"/>
</dbReference>
<name>A0ABD3S430_9LAMI</name>
<comment type="caution">
    <text evidence="10">The sequence shown here is derived from an EMBL/GenBank/DDBJ whole genome shotgun (WGS) entry which is preliminary data.</text>
</comment>
<organism evidence="10 11">
    <name type="scientific">Penstemon smallii</name>
    <dbReference type="NCBI Taxonomy" id="265156"/>
    <lineage>
        <taxon>Eukaryota</taxon>
        <taxon>Viridiplantae</taxon>
        <taxon>Streptophyta</taxon>
        <taxon>Embryophyta</taxon>
        <taxon>Tracheophyta</taxon>
        <taxon>Spermatophyta</taxon>
        <taxon>Magnoliopsida</taxon>
        <taxon>eudicotyledons</taxon>
        <taxon>Gunneridae</taxon>
        <taxon>Pentapetalae</taxon>
        <taxon>asterids</taxon>
        <taxon>lamiids</taxon>
        <taxon>Lamiales</taxon>
        <taxon>Plantaginaceae</taxon>
        <taxon>Cheloneae</taxon>
        <taxon>Penstemon</taxon>
    </lineage>
</organism>
<evidence type="ECO:0000313" key="10">
    <source>
        <dbReference type="EMBL" id="KAL3819197.1"/>
    </source>
</evidence>
<dbReference type="GO" id="GO:0016020">
    <property type="term" value="C:membrane"/>
    <property type="evidence" value="ECO:0007669"/>
    <property type="project" value="UniProtKB-SubCell"/>
</dbReference>
<dbReference type="InterPro" id="IPR026057">
    <property type="entry name" value="TBL_C"/>
</dbReference>
<dbReference type="AlphaFoldDB" id="A0ABD3S430"/>
<keyword evidence="11" id="KW-1185">Reference proteome</keyword>
<evidence type="ECO:0000259" key="9">
    <source>
        <dbReference type="Pfam" id="PF14416"/>
    </source>
</evidence>
<keyword evidence="3 7" id="KW-0812">Transmembrane</keyword>
<accession>A0ABD3S430</accession>
<dbReference type="InterPro" id="IPR029962">
    <property type="entry name" value="TBL"/>
</dbReference>
<keyword evidence="6 7" id="KW-0472">Membrane</keyword>
<sequence>MGSTNKSLKEHLPYYFLKKLFPYALYALLPILLIHFYFNPTQQFPYTNPTVILSNPPPQEILCDYSDGEWVSNKLGPLYNGSNCETIKPGQNCMVFGRPDLDYLKWKWKPKQCKLPRFEPKKFLQLLKNKHIAFVGDSLARNQLESLLCMLSTSSKPNLYYTDGEENKFRKWHFPSYKTNVSIYWSPFLVKGIEKNTEKIYNTLFLDSVDERWASDLKNIDLLVLSAGHWYLNPAIYYNGDSVIGCHLACENYTQTGFYEVFGQALKTTFETLIERKGHNGKPISVFYTTFSPAHFEGEWDKLGACSKTQPFKGNETVLDVFNADMRKIGVEEVRKAKLRIKKLGNSNIIRLEALDITKLAFFRPDGHPGPYMYPFPFANGVPERVQNDCVHWCLPGPIDTWNEILLDVIKKWVY</sequence>
<feature type="domain" description="Trichome birefringence-like N-terminal" evidence="9">
    <location>
        <begin position="63"/>
        <end position="114"/>
    </location>
</feature>
<evidence type="ECO:0000313" key="11">
    <source>
        <dbReference type="Proteomes" id="UP001634393"/>
    </source>
</evidence>
<evidence type="ECO:0000259" key="8">
    <source>
        <dbReference type="Pfam" id="PF13839"/>
    </source>
</evidence>
<dbReference type="EMBL" id="JBJXBP010000007">
    <property type="protein sequence ID" value="KAL3819197.1"/>
    <property type="molecule type" value="Genomic_DNA"/>
</dbReference>
<dbReference type="InterPro" id="IPR025846">
    <property type="entry name" value="TBL_N"/>
</dbReference>
<feature type="domain" description="Trichome birefringence-like C-terminal" evidence="8">
    <location>
        <begin position="115"/>
        <end position="408"/>
    </location>
</feature>
<evidence type="ECO:0000256" key="2">
    <source>
        <dbReference type="ARBA" id="ARBA00007727"/>
    </source>
</evidence>
<dbReference type="Pfam" id="PF13839">
    <property type="entry name" value="PC-Esterase"/>
    <property type="match status" value="1"/>
</dbReference>
<dbReference type="PANTHER" id="PTHR32285">
    <property type="entry name" value="PROTEIN TRICHOME BIREFRINGENCE-LIKE 9-RELATED"/>
    <property type="match status" value="1"/>
</dbReference>
<protein>
    <recommendedName>
        <fullName evidence="12">Trichome birefringence-like N-terminal domain-containing protein</fullName>
    </recommendedName>
</protein>
<evidence type="ECO:0000256" key="3">
    <source>
        <dbReference type="ARBA" id="ARBA00022692"/>
    </source>
</evidence>
<evidence type="ECO:0000256" key="7">
    <source>
        <dbReference type="SAM" id="Phobius"/>
    </source>
</evidence>
<comment type="subcellular location">
    <subcellularLocation>
        <location evidence="1">Membrane</location>
        <topology evidence="1">Single-pass membrane protein</topology>
    </subcellularLocation>
</comment>
<proteinExistence type="inferred from homology"/>
<evidence type="ECO:0000256" key="6">
    <source>
        <dbReference type="ARBA" id="ARBA00023136"/>
    </source>
</evidence>
<evidence type="ECO:0008006" key="12">
    <source>
        <dbReference type="Google" id="ProtNLM"/>
    </source>
</evidence>
<dbReference type="Pfam" id="PF14416">
    <property type="entry name" value="PMR5N"/>
    <property type="match status" value="1"/>
</dbReference>
<keyword evidence="5 7" id="KW-1133">Transmembrane helix</keyword>
<feature type="transmembrane region" description="Helical" evidence="7">
    <location>
        <begin position="20"/>
        <end position="38"/>
    </location>
</feature>